<dbReference type="Proteomes" id="UP000754710">
    <property type="component" value="Unassembled WGS sequence"/>
</dbReference>
<keyword evidence="3" id="KW-0963">Cytoplasm</keyword>
<gene>
    <name evidence="6" type="primary">fliS</name>
    <name evidence="6" type="ORF">K1X13_04315</name>
</gene>
<keyword evidence="4" id="KW-1005">Bacterial flagellum biogenesis</keyword>
<keyword evidence="7" id="KW-1185">Reference proteome</keyword>
<dbReference type="SUPFAM" id="SSF101116">
    <property type="entry name" value="Flagellar export chaperone FliS"/>
    <property type="match status" value="1"/>
</dbReference>
<dbReference type="PANTHER" id="PTHR34773:SF1">
    <property type="entry name" value="FLAGELLAR SECRETION CHAPERONE FLIS"/>
    <property type="match status" value="1"/>
</dbReference>
<comment type="caution">
    <text evidence="6">The sequence shown here is derived from an EMBL/GenBank/DDBJ whole genome shotgun (WGS) entry which is preliminary data.</text>
</comment>
<organism evidence="6 7">
    <name type="scientific">Nocardioides jiangsuensis</name>
    <dbReference type="NCBI Taxonomy" id="2866161"/>
    <lineage>
        <taxon>Bacteria</taxon>
        <taxon>Bacillati</taxon>
        <taxon>Actinomycetota</taxon>
        <taxon>Actinomycetes</taxon>
        <taxon>Propionibacteriales</taxon>
        <taxon>Nocardioidaceae</taxon>
        <taxon>Nocardioides</taxon>
    </lineage>
</organism>
<evidence type="ECO:0000256" key="1">
    <source>
        <dbReference type="ARBA" id="ARBA00004514"/>
    </source>
</evidence>
<dbReference type="InterPro" id="IPR036584">
    <property type="entry name" value="FliS_sf"/>
</dbReference>
<evidence type="ECO:0000256" key="4">
    <source>
        <dbReference type="ARBA" id="ARBA00022795"/>
    </source>
</evidence>
<dbReference type="CDD" id="cd16098">
    <property type="entry name" value="FliS"/>
    <property type="match status" value="1"/>
</dbReference>
<dbReference type="PANTHER" id="PTHR34773">
    <property type="entry name" value="FLAGELLAR SECRETION CHAPERONE FLIS"/>
    <property type="match status" value="1"/>
</dbReference>
<keyword evidence="5" id="KW-0143">Chaperone</keyword>
<dbReference type="NCBIfam" id="TIGR00208">
    <property type="entry name" value="fliS"/>
    <property type="match status" value="1"/>
</dbReference>
<evidence type="ECO:0000313" key="6">
    <source>
        <dbReference type="EMBL" id="MBY9074042.1"/>
    </source>
</evidence>
<name>A0ABS7RG79_9ACTN</name>
<proteinExistence type="inferred from homology"/>
<comment type="similarity">
    <text evidence="2">Belongs to the FliS family.</text>
</comment>
<dbReference type="InterPro" id="IPR003713">
    <property type="entry name" value="FliS"/>
</dbReference>
<dbReference type="RefSeq" id="WP_221023767.1">
    <property type="nucleotide sequence ID" value="NZ_JAIEZQ010000001.1"/>
</dbReference>
<reference evidence="6 7" key="1">
    <citation type="submission" date="2021-08" db="EMBL/GenBank/DDBJ databases">
        <title>Nocardioides bacterium WL0053 sp. nov., isolated from the sediment.</title>
        <authorList>
            <person name="Wang L."/>
            <person name="Zhang D."/>
            <person name="Zhang A."/>
        </authorList>
    </citation>
    <scope>NUCLEOTIDE SEQUENCE [LARGE SCALE GENOMIC DNA]</scope>
    <source>
        <strain evidence="6 7">WL0053</strain>
    </source>
</reference>
<dbReference type="Pfam" id="PF02561">
    <property type="entry name" value="FliS"/>
    <property type="match status" value="1"/>
</dbReference>
<evidence type="ECO:0000256" key="2">
    <source>
        <dbReference type="ARBA" id="ARBA00008787"/>
    </source>
</evidence>
<keyword evidence="6" id="KW-0282">Flagellum</keyword>
<evidence type="ECO:0000256" key="5">
    <source>
        <dbReference type="ARBA" id="ARBA00023186"/>
    </source>
</evidence>
<comment type="subcellular location">
    <subcellularLocation>
        <location evidence="1">Cytoplasm</location>
        <location evidence="1">Cytosol</location>
    </subcellularLocation>
</comment>
<dbReference type="Gene3D" id="1.20.120.340">
    <property type="entry name" value="Flagellar protein FliS"/>
    <property type="match status" value="1"/>
</dbReference>
<evidence type="ECO:0000313" key="7">
    <source>
        <dbReference type="Proteomes" id="UP000754710"/>
    </source>
</evidence>
<protein>
    <submittedName>
        <fullName evidence="6">Flagellar export chaperone FliS</fullName>
    </submittedName>
</protein>
<dbReference type="EMBL" id="JAIEZQ010000001">
    <property type="protein sequence ID" value="MBY9074042.1"/>
    <property type="molecule type" value="Genomic_DNA"/>
</dbReference>
<keyword evidence="6" id="KW-0969">Cilium</keyword>
<sequence length="125" mass="13722">MNNPRAAYVGQMVTTASPTRLLVMLYDRLVLDVQRAVESQRAGDHQTAGQHLMHAQEIVLELSGSLKHGVWEGSERLSAIYSWLHRELVRANTSRDAAVTDDCLTVLVPLADAWREAALTSLAAG</sequence>
<keyword evidence="6" id="KW-0966">Cell projection</keyword>
<evidence type="ECO:0000256" key="3">
    <source>
        <dbReference type="ARBA" id="ARBA00022490"/>
    </source>
</evidence>
<accession>A0ABS7RG79</accession>